<evidence type="ECO:0000256" key="14">
    <source>
        <dbReference type="SAM" id="Phobius"/>
    </source>
</evidence>
<dbReference type="InterPro" id="IPR006369">
    <property type="entry name" value="Protohaem_IX_farnesylTrfase"/>
</dbReference>
<dbReference type="GO" id="GO:0008495">
    <property type="term" value="F:protoheme IX farnesyltransferase activity"/>
    <property type="evidence" value="ECO:0007669"/>
    <property type="project" value="UniProtKB-EC"/>
</dbReference>
<reference evidence="15" key="1">
    <citation type="submission" date="2015-07" db="EMBL/GenBank/DDBJ databases">
        <title>MeaNS - Measles Nucleotide Surveillance Program.</title>
        <authorList>
            <person name="Tran T."/>
            <person name="Druce J."/>
        </authorList>
    </citation>
    <scope>NUCLEOTIDE SEQUENCE</scope>
    <source>
        <strain evidence="15">UCB-OBI-ISO-001</strain>
        <tissue evidence="15">Gonad</tissue>
    </source>
</reference>
<dbReference type="PANTHER" id="PTHR43448">
    <property type="entry name" value="PROTOHEME IX FARNESYLTRANSFERASE, MITOCHONDRIAL"/>
    <property type="match status" value="1"/>
</dbReference>
<dbReference type="Gene3D" id="1.10.357.140">
    <property type="entry name" value="UbiA prenyltransferase"/>
    <property type="match status" value="1"/>
</dbReference>
<dbReference type="KEGG" id="obi:106868845"/>
<organism evidence="15">
    <name type="scientific">Octopus bimaculoides</name>
    <name type="common">California two-spotted octopus</name>
    <dbReference type="NCBI Taxonomy" id="37653"/>
    <lineage>
        <taxon>Eukaryota</taxon>
        <taxon>Metazoa</taxon>
        <taxon>Spiralia</taxon>
        <taxon>Lophotrochozoa</taxon>
        <taxon>Mollusca</taxon>
        <taxon>Cephalopoda</taxon>
        <taxon>Coleoidea</taxon>
        <taxon>Octopodiformes</taxon>
        <taxon>Octopoda</taxon>
        <taxon>Incirrata</taxon>
        <taxon>Octopodidae</taxon>
        <taxon>Octopus</taxon>
    </lineage>
</organism>
<evidence type="ECO:0000256" key="4">
    <source>
        <dbReference type="ARBA" id="ARBA00016335"/>
    </source>
</evidence>
<keyword evidence="8 14" id="KW-1133">Transmembrane helix</keyword>
<dbReference type="CDD" id="cd13957">
    <property type="entry name" value="PT_UbiA_Cox10"/>
    <property type="match status" value="1"/>
</dbReference>
<name>A0A0L8HSL1_OCTBM</name>
<keyword evidence="6 14" id="KW-0812">Transmembrane</keyword>
<evidence type="ECO:0000256" key="6">
    <source>
        <dbReference type="ARBA" id="ARBA00022692"/>
    </source>
</evidence>
<dbReference type="PANTHER" id="PTHR43448:SF2">
    <property type="entry name" value="PROTOHEME IX FARNESYLTRANSFERASE, MITOCHONDRIAL"/>
    <property type="match status" value="1"/>
</dbReference>
<dbReference type="GO" id="GO:0006784">
    <property type="term" value="P:heme A biosynthetic process"/>
    <property type="evidence" value="ECO:0007669"/>
    <property type="project" value="TreeGrafter"/>
</dbReference>
<sequence>MNISKALLCRLGNTQLPRKSSFLTVLATYHRPLDAIHNSCRHTYGTQSAAKISDNDDDLLVPVPLKEPLFFQAPHITQTKNLHAKLAAGDNLTAYCKDDNTDFQYDNTVSIFVPHLNRLIDVKLTPNSKYFHLFLPATKEVVRIELPPETDNDEFQMPTEKIESIQDRMWMEQKINLWKVPNHYMQLAKIRLTGLVVISSMAGYALAPAPFHLSTFLLCTLGTGLMSASANSINQFFEVPFDAQMNRTRNRVLVRSYLSPLHAVLFATATGLTGMVILSSGVNSLTAYLGLMNLGLYTLVYTPMKRTSIANTWVGSLVGAIPPMMGWAACTGDLSTGAWLLGAVMYAWQFPHFNSLSWNLRADYSRGGYCMASVMNPSLCRRVAFRYCAATTVLSILAPFAELTTWMFVIDSLPLNFYLTYLGWRFYKEGDSKSSRNLFHFTLLHLPVLFTLMLLSKKPSRPKADELTLSSIISDVTDVCNSDALYL</sequence>
<evidence type="ECO:0000256" key="12">
    <source>
        <dbReference type="ARBA" id="ARBA00030253"/>
    </source>
</evidence>
<feature type="transmembrane region" description="Helical" evidence="14">
    <location>
        <begin position="438"/>
        <end position="455"/>
    </location>
</feature>
<dbReference type="EMBL" id="KQ417377">
    <property type="protein sequence ID" value="KOF92189.1"/>
    <property type="molecule type" value="Genomic_DNA"/>
</dbReference>
<dbReference type="HAMAP" id="MF_00154">
    <property type="entry name" value="CyoE_CtaB"/>
    <property type="match status" value="1"/>
</dbReference>
<feature type="transmembrane region" description="Helical" evidence="14">
    <location>
        <begin position="285"/>
        <end position="304"/>
    </location>
</feature>
<dbReference type="OrthoDB" id="5211at2759"/>
<dbReference type="FunFam" id="1.10.357.140:FF:000004">
    <property type="entry name" value="Protoheme IX farnesyltransferase, mitochondrial"/>
    <property type="match status" value="1"/>
</dbReference>
<protein>
    <recommendedName>
        <fullName evidence="4">Protoheme IX farnesyltransferase, mitochondrial</fullName>
        <ecNumber evidence="3">2.5.1.141</ecNumber>
    </recommendedName>
    <alternativeName>
        <fullName evidence="12">Heme O synthase</fullName>
    </alternativeName>
</protein>
<evidence type="ECO:0000313" key="15">
    <source>
        <dbReference type="EMBL" id="KOF92189.1"/>
    </source>
</evidence>
<dbReference type="NCBIfam" id="TIGR01473">
    <property type="entry name" value="cyoE_ctaB"/>
    <property type="match status" value="1"/>
</dbReference>
<evidence type="ECO:0000256" key="3">
    <source>
        <dbReference type="ARBA" id="ARBA00012292"/>
    </source>
</evidence>
<dbReference type="EC" id="2.5.1.141" evidence="3"/>
<evidence type="ECO:0000256" key="11">
    <source>
        <dbReference type="ARBA" id="ARBA00023136"/>
    </source>
</evidence>
<keyword evidence="5" id="KW-0808">Transferase</keyword>
<comment type="similarity">
    <text evidence="2">Belongs to the UbiA prenyltransferase family.</text>
</comment>
<keyword evidence="9" id="KW-0496">Mitochondrion</keyword>
<evidence type="ECO:0000256" key="9">
    <source>
        <dbReference type="ARBA" id="ARBA00023128"/>
    </source>
</evidence>
<dbReference type="STRING" id="37653.A0A0L8HSL1"/>
<feature type="transmembrane region" description="Helical" evidence="14">
    <location>
        <begin position="188"/>
        <end position="207"/>
    </location>
</feature>
<dbReference type="GO" id="GO:0031966">
    <property type="term" value="C:mitochondrial membrane"/>
    <property type="evidence" value="ECO:0007669"/>
    <property type="project" value="UniProtKB-SubCell"/>
</dbReference>
<evidence type="ECO:0000256" key="7">
    <source>
        <dbReference type="ARBA" id="ARBA00022946"/>
    </source>
</evidence>
<keyword evidence="11 14" id="KW-0472">Membrane</keyword>
<evidence type="ECO:0000256" key="2">
    <source>
        <dbReference type="ARBA" id="ARBA00005985"/>
    </source>
</evidence>
<dbReference type="InterPro" id="IPR000537">
    <property type="entry name" value="UbiA_prenyltransferase"/>
</dbReference>
<evidence type="ECO:0000256" key="5">
    <source>
        <dbReference type="ARBA" id="ARBA00022679"/>
    </source>
</evidence>
<dbReference type="AlphaFoldDB" id="A0A0L8HSL1"/>
<dbReference type="InterPro" id="IPR044878">
    <property type="entry name" value="UbiA_sf"/>
</dbReference>
<dbReference type="Pfam" id="PF01040">
    <property type="entry name" value="UbiA"/>
    <property type="match status" value="1"/>
</dbReference>
<feature type="transmembrane region" description="Helical" evidence="14">
    <location>
        <begin position="325"/>
        <end position="348"/>
    </location>
</feature>
<feature type="transmembrane region" description="Helical" evidence="14">
    <location>
        <begin position="384"/>
        <end position="401"/>
    </location>
</feature>
<keyword evidence="7" id="KW-0809">Transit peptide</keyword>
<accession>A0A0L8HSL1</accession>
<keyword evidence="10" id="KW-0350">Heme biosynthesis</keyword>
<gene>
    <name evidence="15" type="ORF">OCBIM_22007094mg</name>
</gene>
<comment type="subcellular location">
    <subcellularLocation>
        <location evidence="1">Mitochondrion membrane</location>
        <topology evidence="1">Multi-pass membrane protein</topology>
    </subcellularLocation>
</comment>
<feature type="transmembrane region" description="Helical" evidence="14">
    <location>
        <begin position="213"/>
        <end position="237"/>
    </location>
</feature>
<feature type="transmembrane region" description="Helical" evidence="14">
    <location>
        <begin position="257"/>
        <end position="279"/>
    </location>
</feature>
<evidence type="ECO:0000256" key="1">
    <source>
        <dbReference type="ARBA" id="ARBA00004225"/>
    </source>
</evidence>
<evidence type="ECO:0000256" key="10">
    <source>
        <dbReference type="ARBA" id="ARBA00023133"/>
    </source>
</evidence>
<comment type="catalytic activity">
    <reaction evidence="13">
        <text>heme b + (2E,6E)-farnesyl diphosphate + H2O = Fe(II)-heme o + diphosphate</text>
        <dbReference type="Rhea" id="RHEA:28070"/>
        <dbReference type="ChEBI" id="CHEBI:15377"/>
        <dbReference type="ChEBI" id="CHEBI:33019"/>
        <dbReference type="ChEBI" id="CHEBI:60344"/>
        <dbReference type="ChEBI" id="CHEBI:60530"/>
        <dbReference type="ChEBI" id="CHEBI:175763"/>
        <dbReference type="EC" id="2.5.1.141"/>
    </reaction>
</comment>
<proteinExistence type="inferred from homology"/>
<evidence type="ECO:0000256" key="13">
    <source>
        <dbReference type="ARBA" id="ARBA00047690"/>
    </source>
</evidence>
<evidence type="ECO:0000256" key="8">
    <source>
        <dbReference type="ARBA" id="ARBA00022989"/>
    </source>
</evidence>